<dbReference type="EMBL" id="BQXO01000004">
    <property type="protein sequence ID" value="GKT06279.1"/>
    <property type="molecule type" value="Genomic_DNA"/>
</dbReference>
<evidence type="ECO:0000259" key="1">
    <source>
        <dbReference type="Pfam" id="PF01368"/>
    </source>
</evidence>
<evidence type="ECO:0000313" key="3">
    <source>
        <dbReference type="EMBL" id="GKT06279.1"/>
    </source>
</evidence>
<name>A0ABQ5JNY9_9LACO</name>
<dbReference type="Gene3D" id="3.10.310.30">
    <property type="match status" value="1"/>
</dbReference>
<reference evidence="3 4" key="1">
    <citation type="submission" date="2022-03" db="EMBL/GenBank/DDBJ databases">
        <title>Draft genome sequence of Furfurilactobacillus curtus JCM 31185.</title>
        <authorList>
            <person name="Suzuki S."/>
            <person name="Endo A."/>
            <person name="Kajikawa A."/>
        </authorList>
    </citation>
    <scope>NUCLEOTIDE SEQUENCE [LARGE SCALE GENOMIC DNA]</scope>
    <source>
        <strain evidence="3 4">JCM 31185</strain>
    </source>
</reference>
<dbReference type="PANTHER" id="PTHR47618">
    <property type="entry name" value="BIFUNCTIONAL OLIGORIBONUCLEASE AND PAP PHOSPHATASE NRNA"/>
    <property type="match status" value="1"/>
</dbReference>
<dbReference type="InterPro" id="IPR051319">
    <property type="entry name" value="Oligoribo/pAp-PDE_c-di-AMP_PDE"/>
</dbReference>
<dbReference type="RefSeq" id="WP_407884283.1">
    <property type="nucleotide sequence ID" value="NZ_BQXO01000004.1"/>
</dbReference>
<protein>
    <submittedName>
        <fullName evidence="3">Phosphoesterase</fullName>
    </submittedName>
</protein>
<dbReference type="SUPFAM" id="SSF64182">
    <property type="entry name" value="DHH phosphoesterases"/>
    <property type="match status" value="1"/>
</dbReference>
<proteinExistence type="predicted"/>
<organism evidence="3 4">
    <name type="scientific">Furfurilactobacillus curtus</name>
    <dbReference type="NCBI Taxonomy" id="1746200"/>
    <lineage>
        <taxon>Bacteria</taxon>
        <taxon>Bacillati</taxon>
        <taxon>Bacillota</taxon>
        <taxon>Bacilli</taxon>
        <taxon>Lactobacillales</taxon>
        <taxon>Lactobacillaceae</taxon>
        <taxon>Furfurilactobacillus</taxon>
    </lineage>
</organism>
<comment type="caution">
    <text evidence="3">The sequence shown here is derived from an EMBL/GenBank/DDBJ whole genome shotgun (WGS) entry which is preliminary data.</text>
</comment>
<keyword evidence="4" id="KW-1185">Reference proteome</keyword>
<dbReference type="InterPro" id="IPR001667">
    <property type="entry name" value="DDH_dom"/>
</dbReference>
<dbReference type="PANTHER" id="PTHR47618:SF1">
    <property type="entry name" value="BIFUNCTIONAL OLIGORIBONUCLEASE AND PAP PHOSPHATASE NRNA"/>
    <property type="match status" value="1"/>
</dbReference>
<evidence type="ECO:0000313" key="4">
    <source>
        <dbReference type="Proteomes" id="UP001628078"/>
    </source>
</evidence>
<gene>
    <name evidence="3" type="ORF">JCM31185_15660</name>
</gene>
<dbReference type="Pfam" id="PF02272">
    <property type="entry name" value="DHHA1"/>
    <property type="match status" value="1"/>
</dbReference>
<feature type="domain" description="DHHA1" evidence="2">
    <location>
        <begin position="224"/>
        <end position="309"/>
    </location>
</feature>
<dbReference type="InterPro" id="IPR038763">
    <property type="entry name" value="DHH_sf"/>
</dbReference>
<evidence type="ECO:0000259" key="2">
    <source>
        <dbReference type="Pfam" id="PF02272"/>
    </source>
</evidence>
<dbReference type="Proteomes" id="UP001628078">
    <property type="component" value="Unassembled WGS sequence"/>
</dbReference>
<dbReference type="InterPro" id="IPR003156">
    <property type="entry name" value="DHHA1_dom"/>
</dbReference>
<accession>A0ABQ5JNY9</accession>
<dbReference type="Pfam" id="PF01368">
    <property type="entry name" value="DHH"/>
    <property type="match status" value="1"/>
</dbReference>
<feature type="domain" description="DDH" evidence="1">
    <location>
        <begin position="17"/>
        <end position="154"/>
    </location>
</feature>
<sequence>MSVTSDILTAIEEAPTIILHRHQRPDLDALGSQLGLKSIIQAAFPQKSVWAVGEMPADFAWLGTMDTIADVQYQDALVIVLDTANTERIDDERYATGNQLIKIDHHPNDDAYGLPMWVLPKASSTSELIVDLVNDSHGVLKLNQTAAIALYAGIVGDTGRFLYPATSAHTFAVASELLETGIDAATVSRHDSELSRGIGQLMGDILNQLTIDPDGAASYVVSQKRLHELNVSTEAVHELVSTPGRLADVIAWQIFVETPAGDYRVHLRSKGPVINELAKQHRGGGHELASGATAANLDEVKEMIHQLVTIVHEWRQAQ</sequence>
<dbReference type="Gene3D" id="3.90.1640.10">
    <property type="entry name" value="inorganic pyrophosphatase (n-terminal core)"/>
    <property type="match status" value="1"/>
</dbReference>